<evidence type="ECO:0000259" key="2">
    <source>
        <dbReference type="PROSITE" id="PS51352"/>
    </source>
</evidence>
<keyword evidence="4" id="KW-1185">Reference proteome</keyword>
<accession>A0A4Z0V466</accession>
<dbReference type="PANTHER" id="PTHR32234:SF0">
    <property type="entry name" value="THIOL:DISULFIDE INTERCHANGE PROTEIN DSBD"/>
    <property type="match status" value="1"/>
</dbReference>
<dbReference type="GO" id="GO:0045454">
    <property type="term" value="P:cell redox homeostasis"/>
    <property type="evidence" value="ECO:0007669"/>
    <property type="project" value="TreeGrafter"/>
</dbReference>
<dbReference type="Proteomes" id="UP000297635">
    <property type="component" value="Unassembled WGS sequence"/>
</dbReference>
<name>A0A4Z0V466_9BACT</name>
<dbReference type="SUPFAM" id="SSF52833">
    <property type="entry name" value="Thioredoxin-like"/>
    <property type="match status" value="1"/>
</dbReference>
<evidence type="ECO:0000313" key="3">
    <source>
        <dbReference type="EMBL" id="TGG37150.1"/>
    </source>
</evidence>
<dbReference type="Pfam" id="PF00085">
    <property type="entry name" value="Thioredoxin"/>
    <property type="match status" value="1"/>
</dbReference>
<dbReference type="InterPro" id="IPR017937">
    <property type="entry name" value="Thioredoxin_CS"/>
</dbReference>
<feature type="domain" description="Thioredoxin" evidence="2">
    <location>
        <begin position="1"/>
        <end position="123"/>
    </location>
</feature>
<sequence length="349" mass="40146">MGAAVLSASAQTDFRHISFDEALTAAKQENKLIFIDFYTTWCGPCKMMSNKVFPQKNVGDFMNAKFIPLKMDAEKEGLELAKKYAVKAYPTYIILNAQGKEEARFTGAMEGDVFINKVNASLDPEQKPERLKARYEAGDRTPELVNTYAMQHFEKRDEKGGFKVIDDYYNSLSDADRIKDENIFIFTRYTFDFDSERTRFMVDHIKDFSKASASSVGERLADIYKTELGSYFSGYKRQQGLYDENAYNKLKKEMNDLGFNNDGKFTPAFEFIEQRGKMNDTEFLAYCENKYDNFSQNYKELLVMNLPRLFDIENPTTAANICKFIRNRIAKMSPVCIQMAGRTLGSIEK</sequence>
<organism evidence="3 4">
    <name type="scientific">Duncaniella freteri</name>
    <dbReference type="NCBI Taxonomy" id="2530391"/>
    <lineage>
        <taxon>Bacteria</taxon>
        <taxon>Pseudomonadati</taxon>
        <taxon>Bacteroidota</taxon>
        <taxon>Bacteroidia</taxon>
        <taxon>Bacteroidales</taxon>
        <taxon>Muribaculaceae</taxon>
        <taxon>Duncaniella</taxon>
    </lineage>
</organism>
<dbReference type="EMBL" id="SJSA01000002">
    <property type="protein sequence ID" value="TGG37150.1"/>
    <property type="molecule type" value="Genomic_DNA"/>
</dbReference>
<gene>
    <name evidence="3" type="ORF">EZ315_10445</name>
</gene>
<reference evidence="3 4" key="1">
    <citation type="submission" date="2019-02" db="EMBL/GenBank/DDBJ databases">
        <title>Isolation and identification of novel species under the genus Muribaculum.</title>
        <authorList>
            <person name="Miyake S."/>
            <person name="Ding Y."/>
            <person name="Low A."/>
            <person name="Soh M."/>
            <person name="Seedorf H."/>
        </authorList>
    </citation>
    <scope>NUCLEOTIDE SEQUENCE [LARGE SCALE GENOMIC DNA]</scope>
    <source>
        <strain evidence="3 4">TLL-A3</strain>
    </source>
</reference>
<dbReference type="GO" id="GO:0015035">
    <property type="term" value="F:protein-disulfide reductase activity"/>
    <property type="evidence" value="ECO:0007669"/>
    <property type="project" value="TreeGrafter"/>
</dbReference>
<dbReference type="CDD" id="cd02947">
    <property type="entry name" value="TRX_family"/>
    <property type="match status" value="1"/>
</dbReference>
<comment type="caution">
    <text evidence="3">The sequence shown here is derived from an EMBL/GenBank/DDBJ whole genome shotgun (WGS) entry which is preliminary data.</text>
</comment>
<dbReference type="AlphaFoldDB" id="A0A4Z0V466"/>
<evidence type="ECO:0000256" key="1">
    <source>
        <dbReference type="ARBA" id="ARBA00023284"/>
    </source>
</evidence>
<dbReference type="PROSITE" id="PS51352">
    <property type="entry name" value="THIOREDOXIN_2"/>
    <property type="match status" value="1"/>
</dbReference>
<dbReference type="Gene3D" id="3.40.30.10">
    <property type="entry name" value="Glutaredoxin"/>
    <property type="match status" value="1"/>
</dbReference>
<evidence type="ECO:0000313" key="4">
    <source>
        <dbReference type="Proteomes" id="UP000297635"/>
    </source>
</evidence>
<dbReference type="InterPro" id="IPR036249">
    <property type="entry name" value="Thioredoxin-like_sf"/>
</dbReference>
<keyword evidence="1" id="KW-0676">Redox-active center</keyword>
<dbReference type="InterPro" id="IPR013766">
    <property type="entry name" value="Thioredoxin_domain"/>
</dbReference>
<dbReference type="PROSITE" id="PS00194">
    <property type="entry name" value="THIOREDOXIN_1"/>
    <property type="match status" value="1"/>
</dbReference>
<proteinExistence type="predicted"/>
<protein>
    <submittedName>
        <fullName evidence="3">DUF255 domain-containing protein</fullName>
    </submittedName>
</protein>
<dbReference type="PANTHER" id="PTHR32234">
    <property type="entry name" value="THIOL:DISULFIDE INTERCHANGE PROTEIN DSBD"/>
    <property type="match status" value="1"/>
</dbReference>